<sequence length="71" mass="8082">MLVRQDSLNQHRDGAVDAFVLVFVFCDGVNNKSSLVERLRVRSNCKPIYAIDVSDAAADILPRKRRKPRKI</sequence>
<name>A0AAN9Q1B8_CANGL</name>
<reference evidence="1 2" key="1">
    <citation type="submission" date="2024-01" db="EMBL/GenBank/DDBJ databases">
        <title>The genomes of 5 underutilized Papilionoideae crops provide insights into root nodulation and disease resistanc.</title>
        <authorList>
            <person name="Jiang F."/>
        </authorList>
    </citation>
    <scope>NUCLEOTIDE SEQUENCE [LARGE SCALE GENOMIC DNA]</scope>
    <source>
        <strain evidence="1">LVBAO_FW01</strain>
        <tissue evidence="1">Leaves</tissue>
    </source>
</reference>
<proteinExistence type="predicted"/>
<gene>
    <name evidence="1" type="ORF">VNO77_30341</name>
</gene>
<accession>A0AAN9Q1B8</accession>
<dbReference type="AlphaFoldDB" id="A0AAN9Q1B8"/>
<protein>
    <submittedName>
        <fullName evidence="1">Uncharacterized protein</fullName>
    </submittedName>
</protein>
<organism evidence="1 2">
    <name type="scientific">Canavalia gladiata</name>
    <name type="common">Sword bean</name>
    <name type="synonym">Dolichos gladiatus</name>
    <dbReference type="NCBI Taxonomy" id="3824"/>
    <lineage>
        <taxon>Eukaryota</taxon>
        <taxon>Viridiplantae</taxon>
        <taxon>Streptophyta</taxon>
        <taxon>Embryophyta</taxon>
        <taxon>Tracheophyta</taxon>
        <taxon>Spermatophyta</taxon>
        <taxon>Magnoliopsida</taxon>
        <taxon>eudicotyledons</taxon>
        <taxon>Gunneridae</taxon>
        <taxon>Pentapetalae</taxon>
        <taxon>rosids</taxon>
        <taxon>fabids</taxon>
        <taxon>Fabales</taxon>
        <taxon>Fabaceae</taxon>
        <taxon>Papilionoideae</taxon>
        <taxon>50 kb inversion clade</taxon>
        <taxon>NPAAA clade</taxon>
        <taxon>indigoferoid/millettioid clade</taxon>
        <taxon>Phaseoleae</taxon>
        <taxon>Canavalia</taxon>
    </lineage>
</organism>
<comment type="caution">
    <text evidence="1">The sequence shown here is derived from an EMBL/GenBank/DDBJ whole genome shotgun (WGS) entry which is preliminary data.</text>
</comment>
<dbReference type="Proteomes" id="UP001367508">
    <property type="component" value="Unassembled WGS sequence"/>
</dbReference>
<evidence type="ECO:0000313" key="2">
    <source>
        <dbReference type="Proteomes" id="UP001367508"/>
    </source>
</evidence>
<dbReference type="EMBL" id="JAYMYQ010000007">
    <property type="protein sequence ID" value="KAK7320660.1"/>
    <property type="molecule type" value="Genomic_DNA"/>
</dbReference>
<evidence type="ECO:0000313" key="1">
    <source>
        <dbReference type="EMBL" id="KAK7320660.1"/>
    </source>
</evidence>
<keyword evidence="2" id="KW-1185">Reference proteome</keyword>